<dbReference type="EMBL" id="NWUW01000063">
    <property type="protein sequence ID" value="PIE91866.1"/>
    <property type="molecule type" value="Genomic_DNA"/>
</dbReference>
<dbReference type="Pfam" id="PF00106">
    <property type="entry name" value="adh_short"/>
    <property type="match status" value="1"/>
</dbReference>
<sequence length="258" mass="27843">MDLKGKIALVTGAAQGIGAAVVKALAELGVSVVAVDKNEEVLDRMAKKLQKKNQHVVVFRADVSDRKRIDKIVEEVESTMGPIGILVNVAGILRIGSVESLSDEDWHSTFEVNTTGVFYVSRAVIQYMKPRRDGVIVTIGSNASSIPRVGMSAYAASKAAVTSFTKTMALELAEYNIRCNIVSPGSTETEMQQKMWNDESDMEKVIKGSLENYKLGIPLKKLATPSDIAEAVLFLVSNRSAHITMHNMCVDGGATLGV</sequence>
<dbReference type="GO" id="GO:0019290">
    <property type="term" value="P:siderophore biosynthetic process"/>
    <property type="evidence" value="ECO:0007669"/>
    <property type="project" value="InterPro"/>
</dbReference>
<dbReference type="EC" id="1.3.1.28" evidence="6 8"/>
<dbReference type="PANTHER" id="PTHR42760">
    <property type="entry name" value="SHORT-CHAIN DEHYDROGENASES/REDUCTASES FAMILY MEMBER"/>
    <property type="match status" value="1"/>
</dbReference>
<evidence type="ECO:0000259" key="10">
    <source>
        <dbReference type="SMART" id="SM00822"/>
    </source>
</evidence>
<dbReference type="InterPro" id="IPR036291">
    <property type="entry name" value="NAD(P)-bd_dom_sf"/>
</dbReference>
<dbReference type="RefSeq" id="WP_099686703.1">
    <property type="nucleotide sequence ID" value="NZ_JBOIRJ010000053.1"/>
</dbReference>
<organism evidence="11 12">
    <name type="scientific">Bacillus fungorum</name>
    <dbReference type="NCBI Taxonomy" id="2039284"/>
    <lineage>
        <taxon>Bacteria</taxon>
        <taxon>Bacillati</taxon>
        <taxon>Bacillota</taxon>
        <taxon>Bacilli</taxon>
        <taxon>Bacillales</taxon>
        <taxon>Bacillaceae</taxon>
        <taxon>Bacillus</taxon>
    </lineage>
</organism>
<dbReference type="PANTHER" id="PTHR42760:SF115">
    <property type="entry name" value="3-OXOACYL-[ACYL-CARRIER-PROTEIN] REDUCTASE FABG"/>
    <property type="match status" value="1"/>
</dbReference>
<dbReference type="AlphaFoldDB" id="A0A2G6Q4V7"/>
<evidence type="ECO:0000256" key="6">
    <source>
        <dbReference type="ARBA" id="ARBA00066334"/>
    </source>
</evidence>
<gene>
    <name evidence="11" type="ORF">CO726_29705</name>
</gene>
<accession>A0A2G6Q4V7</accession>
<evidence type="ECO:0000256" key="3">
    <source>
        <dbReference type="ARBA" id="ARBA00023002"/>
    </source>
</evidence>
<evidence type="ECO:0000313" key="11">
    <source>
        <dbReference type="EMBL" id="PIE91866.1"/>
    </source>
</evidence>
<dbReference type="NCBIfam" id="TIGR04316">
    <property type="entry name" value="dhbA_paeA"/>
    <property type="match status" value="1"/>
</dbReference>
<dbReference type="GO" id="GO:0016616">
    <property type="term" value="F:oxidoreductase activity, acting on the CH-OH group of donors, NAD or NADP as acceptor"/>
    <property type="evidence" value="ECO:0007669"/>
    <property type="project" value="TreeGrafter"/>
</dbReference>
<keyword evidence="3" id="KW-0560">Oxidoreductase</keyword>
<protein>
    <recommendedName>
        <fullName evidence="7 8">2,3-dihydro-2,3-dihydroxybenzoate dehydrogenase</fullName>
        <ecNumber evidence="6 8">1.3.1.28</ecNumber>
    </recommendedName>
</protein>
<dbReference type="Proteomes" id="UP000228484">
    <property type="component" value="Unassembled WGS sequence"/>
</dbReference>
<dbReference type="Gene3D" id="3.40.50.720">
    <property type="entry name" value="NAD(P)-binding Rossmann-like Domain"/>
    <property type="match status" value="1"/>
</dbReference>
<evidence type="ECO:0000256" key="7">
    <source>
        <dbReference type="ARBA" id="ARBA00067530"/>
    </source>
</evidence>
<dbReference type="SMART" id="SM00822">
    <property type="entry name" value="PKS_KR"/>
    <property type="match status" value="1"/>
</dbReference>
<dbReference type="InterPro" id="IPR057326">
    <property type="entry name" value="KR_dom"/>
</dbReference>
<feature type="domain" description="Ketoreductase" evidence="10">
    <location>
        <begin position="6"/>
        <end position="176"/>
    </location>
</feature>
<dbReference type="GO" id="GO:0008667">
    <property type="term" value="F:2,3-dihydro-2,3-dihydroxybenzoate dehydrogenase activity"/>
    <property type="evidence" value="ECO:0007669"/>
    <property type="project" value="UniProtKB-UniRule"/>
</dbReference>
<evidence type="ECO:0000256" key="5">
    <source>
        <dbReference type="ARBA" id="ARBA00052874"/>
    </source>
</evidence>
<evidence type="ECO:0000256" key="1">
    <source>
        <dbReference type="ARBA" id="ARBA00004924"/>
    </source>
</evidence>
<keyword evidence="4" id="KW-0520">NAD</keyword>
<evidence type="ECO:0000256" key="2">
    <source>
        <dbReference type="ARBA" id="ARBA00006484"/>
    </source>
</evidence>
<reference evidence="11 12" key="1">
    <citation type="submission" date="2017-09" db="EMBL/GenBank/DDBJ databases">
        <title>Biocontrol bacteria screening and application from spent mushroom substrate.</title>
        <authorList>
            <person name="Sun X."/>
        </authorList>
    </citation>
    <scope>NUCLEOTIDE SEQUENCE [LARGE SCALE GENOMIC DNA]</scope>
    <source>
        <strain evidence="11 12">100374</strain>
    </source>
</reference>
<dbReference type="SUPFAM" id="SSF51735">
    <property type="entry name" value="NAD(P)-binding Rossmann-fold domains"/>
    <property type="match status" value="1"/>
</dbReference>
<evidence type="ECO:0000256" key="4">
    <source>
        <dbReference type="ARBA" id="ARBA00023027"/>
    </source>
</evidence>
<dbReference type="NCBIfam" id="NF006074">
    <property type="entry name" value="PRK08220.1"/>
    <property type="match status" value="1"/>
</dbReference>
<evidence type="ECO:0000256" key="9">
    <source>
        <dbReference type="RuleBase" id="RU000363"/>
    </source>
</evidence>
<dbReference type="FunFam" id="3.40.50.720:FF:000160">
    <property type="entry name" value="2,3-dihydro-2,3-dihydroxybenzoate dehydrogenase"/>
    <property type="match status" value="1"/>
</dbReference>
<dbReference type="PROSITE" id="PS00061">
    <property type="entry name" value="ADH_SHORT"/>
    <property type="match status" value="1"/>
</dbReference>
<evidence type="ECO:0000313" key="12">
    <source>
        <dbReference type="Proteomes" id="UP000228484"/>
    </source>
</evidence>
<dbReference type="InterPro" id="IPR020904">
    <property type="entry name" value="Sc_DH/Rdtase_CS"/>
</dbReference>
<comment type="pathway">
    <text evidence="1">Siderophore biosynthesis.</text>
</comment>
<dbReference type="PRINTS" id="PR01397">
    <property type="entry name" value="DHBDHDRGNASE"/>
</dbReference>
<comment type="catalytic activity">
    <reaction evidence="5">
        <text>(2S,3S)-2,3-dihydroxy-2,3-dihydrobenzoate + NAD(+) = 2,3-dihydroxybenzoate + NADH + H(+)</text>
        <dbReference type="Rhea" id="RHEA:23824"/>
        <dbReference type="ChEBI" id="CHEBI:15378"/>
        <dbReference type="ChEBI" id="CHEBI:36654"/>
        <dbReference type="ChEBI" id="CHEBI:57540"/>
        <dbReference type="ChEBI" id="CHEBI:57945"/>
        <dbReference type="ChEBI" id="CHEBI:58764"/>
        <dbReference type="EC" id="1.3.1.28"/>
    </reaction>
</comment>
<proteinExistence type="inferred from homology"/>
<dbReference type="InterPro" id="IPR002347">
    <property type="entry name" value="SDR_fam"/>
</dbReference>
<dbReference type="InterPro" id="IPR003560">
    <property type="entry name" value="DHB_DH"/>
</dbReference>
<keyword evidence="12" id="KW-1185">Reference proteome</keyword>
<comment type="caution">
    <text evidence="11">The sequence shown here is derived from an EMBL/GenBank/DDBJ whole genome shotgun (WGS) entry which is preliminary data.</text>
</comment>
<evidence type="ECO:0000256" key="8">
    <source>
        <dbReference type="NCBIfam" id="TIGR04316"/>
    </source>
</evidence>
<name>A0A2G6Q4V7_9BACI</name>
<comment type="similarity">
    <text evidence="2 9">Belongs to the short-chain dehydrogenases/reductases (SDR) family.</text>
</comment>
<dbReference type="PRINTS" id="PR00080">
    <property type="entry name" value="SDRFAMILY"/>
</dbReference>